<feature type="chain" id="PRO_5045925598" evidence="1">
    <location>
        <begin position="30"/>
        <end position="250"/>
    </location>
</feature>
<protein>
    <submittedName>
        <fullName evidence="2">NPP1 family protein</fullName>
    </submittedName>
</protein>
<organism evidence="2 3">
    <name type="scientific">Holzapfeliella saturejae</name>
    <dbReference type="NCBI Taxonomy" id="3082953"/>
    <lineage>
        <taxon>Bacteria</taxon>
        <taxon>Bacillati</taxon>
        <taxon>Bacillota</taxon>
        <taxon>Bacilli</taxon>
        <taxon>Lactobacillales</taxon>
        <taxon>Lactobacillaceae</taxon>
        <taxon>Holzapfeliella</taxon>
    </lineage>
</organism>
<dbReference type="InterPro" id="IPR008701">
    <property type="entry name" value="NPP1"/>
</dbReference>
<accession>A0ABU8SI08</accession>
<sequence length="250" mass="27363">MNKKLFTTLATATLGLSFFAVSHSTETSAAVINHDKVVGFQETAPSNLTERIEKQYKPYLKVYSGAVPFPAVDAAGNTSGGLQPSGDPKGHASKSTGQVYARSGWYQGKWAIMYSWYFPKDEPDTHIAGHRHDWENIVVWLDNPSNKNPKVLKVSYSAHGGYTSYGYSSKTFRGNNVLVGYDNMKPVPKFVDHSLSPSNGEVGGTQPLIDWNDLTPAARNALNTTDFGKASVPFKDGSFENNLKKSLSTF</sequence>
<evidence type="ECO:0000256" key="1">
    <source>
        <dbReference type="SAM" id="SignalP"/>
    </source>
</evidence>
<keyword evidence="1" id="KW-0732">Signal</keyword>
<gene>
    <name evidence="2" type="ORF">R4Y45_07310</name>
</gene>
<dbReference type="EMBL" id="JAWMWG010000006">
    <property type="protein sequence ID" value="MEJ6349027.1"/>
    <property type="molecule type" value="Genomic_DNA"/>
</dbReference>
<reference evidence="2 3" key="1">
    <citation type="submission" date="2023-10" db="EMBL/GenBank/DDBJ databases">
        <title>Holzapfeliella saturejae sp. nov. isolated from Satureja montana flowers.</title>
        <authorList>
            <person name="Alcantara C."/>
            <person name="Zuniga M."/>
            <person name="Landete J.M."/>
            <person name="Monedero V."/>
        </authorList>
    </citation>
    <scope>NUCLEOTIDE SEQUENCE [LARGE SCALE GENOMIC DNA]</scope>
    <source>
        <strain evidence="2 3">He02</strain>
    </source>
</reference>
<feature type="signal peptide" evidence="1">
    <location>
        <begin position="1"/>
        <end position="29"/>
    </location>
</feature>
<dbReference type="PANTHER" id="PTHR33657">
    <property type="entry name" value="DOMAIN PROTEIN, PUTATIVE (AFU_ORTHOLOGUE AFUA_5G00600)-RELATED"/>
    <property type="match status" value="1"/>
</dbReference>
<dbReference type="PANTHER" id="PTHR33657:SF8">
    <property type="entry name" value="DOMAIN PROTEIN, PUTATIVE (AFU_ORTHOLOGUE AFUA_5G00600)-RELATED"/>
    <property type="match status" value="1"/>
</dbReference>
<dbReference type="RefSeq" id="WP_339970587.1">
    <property type="nucleotide sequence ID" value="NZ_JAWMWG010000006.1"/>
</dbReference>
<name>A0ABU8SI08_9LACO</name>
<keyword evidence="3" id="KW-1185">Reference proteome</keyword>
<dbReference type="PIRSF" id="PIRSF029958">
    <property type="entry name" value="Necrosis-inducing_protein"/>
    <property type="match status" value="1"/>
</dbReference>
<evidence type="ECO:0000313" key="2">
    <source>
        <dbReference type="EMBL" id="MEJ6349027.1"/>
    </source>
</evidence>
<dbReference type="Pfam" id="PF05630">
    <property type="entry name" value="NPP1"/>
    <property type="match status" value="1"/>
</dbReference>
<evidence type="ECO:0000313" key="3">
    <source>
        <dbReference type="Proteomes" id="UP001377804"/>
    </source>
</evidence>
<comment type="caution">
    <text evidence="2">The sequence shown here is derived from an EMBL/GenBank/DDBJ whole genome shotgun (WGS) entry which is preliminary data.</text>
</comment>
<proteinExistence type="predicted"/>
<dbReference type="Proteomes" id="UP001377804">
    <property type="component" value="Unassembled WGS sequence"/>
</dbReference>